<comment type="caution">
    <text evidence="2">The sequence shown here is derived from an EMBL/GenBank/DDBJ whole genome shotgun (WGS) entry which is preliminary data.</text>
</comment>
<name>A0ABC8TUD1_9AQUA</name>
<dbReference type="Gene3D" id="2.130.10.10">
    <property type="entry name" value="YVTN repeat-like/Quinoprotein amine dehydrogenase"/>
    <property type="match status" value="1"/>
</dbReference>
<gene>
    <name evidence="2" type="ORF">ILEXP_LOCUS42833</name>
</gene>
<dbReference type="InterPro" id="IPR015943">
    <property type="entry name" value="WD40/YVTN_repeat-like_dom_sf"/>
</dbReference>
<evidence type="ECO:0000256" key="1">
    <source>
        <dbReference type="SAM" id="MobiDB-lite"/>
    </source>
</evidence>
<dbReference type="InterPro" id="IPR036322">
    <property type="entry name" value="WD40_repeat_dom_sf"/>
</dbReference>
<evidence type="ECO:0000313" key="2">
    <source>
        <dbReference type="EMBL" id="CAK9173090.1"/>
    </source>
</evidence>
<protein>
    <submittedName>
        <fullName evidence="2">Uncharacterized protein</fullName>
    </submittedName>
</protein>
<sequence length="167" mass="18120">MSLILLGHTSFVGPLAWVSLKEEFPEGGIVSGGMDTHALVSDLAIGEKVQSLKGHQVQVTGIALDGLDIATSSIAWQWTKKDRVDHTRVHHFVTLSLTVSIKLSPVVHQPLELVAEPVLIYPENLPTGLPSLQNPLSRTFRSGKSRSSSSPSPFERIFSKTMGADRT</sequence>
<dbReference type="AlphaFoldDB" id="A0ABC8TUD1"/>
<feature type="region of interest" description="Disordered" evidence="1">
    <location>
        <begin position="132"/>
        <end position="167"/>
    </location>
</feature>
<dbReference type="Proteomes" id="UP001642360">
    <property type="component" value="Unassembled WGS sequence"/>
</dbReference>
<organism evidence="2 3">
    <name type="scientific">Ilex paraguariensis</name>
    <name type="common">yerba mate</name>
    <dbReference type="NCBI Taxonomy" id="185542"/>
    <lineage>
        <taxon>Eukaryota</taxon>
        <taxon>Viridiplantae</taxon>
        <taxon>Streptophyta</taxon>
        <taxon>Embryophyta</taxon>
        <taxon>Tracheophyta</taxon>
        <taxon>Spermatophyta</taxon>
        <taxon>Magnoliopsida</taxon>
        <taxon>eudicotyledons</taxon>
        <taxon>Gunneridae</taxon>
        <taxon>Pentapetalae</taxon>
        <taxon>asterids</taxon>
        <taxon>campanulids</taxon>
        <taxon>Aquifoliales</taxon>
        <taxon>Aquifoliaceae</taxon>
        <taxon>Ilex</taxon>
    </lineage>
</organism>
<dbReference type="SUPFAM" id="SSF50978">
    <property type="entry name" value="WD40 repeat-like"/>
    <property type="match status" value="1"/>
</dbReference>
<accession>A0ABC8TUD1</accession>
<evidence type="ECO:0000313" key="3">
    <source>
        <dbReference type="Proteomes" id="UP001642360"/>
    </source>
</evidence>
<keyword evidence="3" id="KW-1185">Reference proteome</keyword>
<proteinExistence type="predicted"/>
<dbReference type="EMBL" id="CAUOFW020006168">
    <property type="protein sequence ID" value="CAK9173090.1"/>
    <property type="molecule type" value="Genomic_DNA"/>
</dbReference>
<reference evidence="2 3" key="1">
    <citation type="submission" date="2024-02" db="EMBL/GenBank/DDBJ databases">
        <authorList>
            <person name="Vignale AGUSTIN F."/>
            <person name="Sosa J E."/>
            <person name="Modenutti C."/>
        </authorList>
    </citation>
    <scope>NUCLEOTIDE SEQUENCE [LARGE SCALE GENOMIC DNA]</scope>
</reference>
<feature type="compositionally biased region" description="Low complexity" evidence="1">
    <location>
        <begin position="137"/>
        <end position="156"/>
    </location>
</feature>